<dbReference type="PANTHER" id="PTHR48081">
    <property type="entry name" value="AB HYDROLASE SUPERFAMILY PROTEIN C4A8.06C"/>
    <property type="match status" value="1"/>
</dbReference>
<dbReference type="Pfam" id="PF20434">
    <property type="entry name" value="BD-FAE"/>
    <property type="match status" value="1"/>
</dbReference>
<dbReference type="InterPro" id="IPR049492">
    <property type="entry name" value="BD-FAE-like_dom"/>
</dbReference>
<evidence type="ECO:0000313" key="4">
    <source>
        <dbReference type="Proteomes" id="UP000295301"/>
    </source>
</evidence>
<dbReference type="EMBL" id="SMUV01000047">
    <property type="protein sequence ID" value="TDK51371.1"/>
    <property type="molecule type" value="Genomic_DNA"/>
</dbReference>
<dbReference type="PANTHER" id="PTHR48081:SF33">
    <property type="entry name" value="KYNURENINE FORMAMIDASE"/>
    <property type="match status" value="1"/>
</dbReference>
<feature type="domain" description="BD-FAE-like" evidence="2">
    <location>
        <begin position="77"/>
        <end position="180"/>
    </location>
</feature>
<comment type="caution">
    <text evidence="3">The sequence shown here is derived from an EMBL/GenBank/DDBJ whole genome shotgun (WGS) entry which is preliminary data.</text>
</comment>
<keyword evidence="1 3" id="KW-0378">Hydrolase</keyword>
<sequence length="296" mass="32036">MENRPQIHPHGGFDAAIDAAQLDTDYDARATVSQGAFDDIIARYLSCSQAAASEHMRRANVVYDPCGEGFDLLGPADGNAPAVIFIHGGYWRALSRRHSHFPAPMLARHGIATITPDYTLAPRATLAEINRQMRAMLAHVWQEAPALGLDRQRIHVVGSSAGGHPAAALAAGGWQAEFDLPDRPLAGVMPISGLFDLAPIRRAPPQSWLNLSPEDEAALSPLRHLPRDPAPMFVARAQTEAPGFIRQSDAFAQAWGDSGARTRRLCIPGRNHFDVILDLCDDNTALSRALLDLIAV</sequence>
<dbReference type="InterPro" id="IPR050300">
    <property type="entry name" value="GDXG_lipolytic_enzyme"/>
</dbReference>
<dbReference type="OrthoDB" id="9771666at2"/>
<organism evidence="3 4">
    <name type="scientific">Antarcticimicrobium luteum</name>
    <dbReference type="NCBI Taxonomy" id="2547397"/>
    <lineage>
        <taxon>Bacteria</taxon>
        <taxon>Pseudomonadati</taxon>
        <taxon>Pseudomonadota</taxon>
        <taxon>Alphaproteobacteria</taxon>
        <taxon>Rhodobacterales</taxon>
        <taxon>Paracoccaceae</taxon>
        <taxon>Antarcticimicrobium</taxon>
    </lineage>
</organism>
<dbReference type="SUPFAM" id="SSF53474">
    <property type="entry name" value="alpha/beta-Hydrolases"/>
    <property type="match status" value="1"/>
</dbReference>
<protein>
    <submittedName>
        <fullName evidence="3">Alpha/beta hydrolase</fullName>
    </submittedName>
</protein>
<accession>A0A4R5VHC5</accession>
<dbReference type="Proteomes" id="UP000295301">
    <property type="component" value="Unassembled WGS sequence"/>
</dbReference>
<name>A0A4R5VHC5_9RHOB</name>
<evidence type="ECO:0000256" key="1">
    <source>
        <dbReference type="ARBA" id="ARBA00022801"/>
    </source>
</evidence>
<proteinExistence type="predicted"/>
<dbReference type="Gene3D" id="3.40.50.1820">
    <property type="entry name" value="alpha/beta hydrolase"/>
    <property type="match status" value="1"/>
</dbReference>
<gene>
    <name evidence="3" type="ORF">E1832_03490</name>
</gene>
<dbReference type="InterPro" id="IPR029058">
    <property type="entry name" value="AB_hydrolase_fold"/>
</dbReference>
<dbReference type="AlphaFoldDB" id="A0A4R5VHC5"/>
<evidence type="ECO:0000259" key="2">
    <source>
        <dbReference type="Pfam" id="PF20434"/>
    </source>
</evidence>
<dbReference type="GO" id="GO:0016787">
    <property type="term" value="F:hydrolase activity"/>
    <property type="evidence" value="ECO:0007669"/>
    <property type="project" value="UniProtKB-KW"/>
</dbReference>
<dbReference type="RefSeq" id="WP_133358344.1">
    <property type="nucleotide sequence ID" value="NZ_SMUV01000047.1"/>
</dbReference>
<evidence type="ECO:0000313" key="3">
    <source>
        <dbReference type="EMBL" id="TDK51371.1"/>
    </source>
</evidence>
<reference evidence="3 4" key="1">
    <citation type="submission" date="2019-03" db="EMBL/GenBank/DDBJ databases">
        <title>Ruegeria lutea sp. nov., a novel strain, isolated from marine sediment, the Masan Bay, South Korea.</title>
        <authorList>
            <person name="Kim J."/>
            <person name="Kim D.-Y."/>
            <person name="Lee S.-S."/>
        </authorList>
    </citation>
    <scope>NUCLEOTIDE SEQUENCE [LARGE SCALE GENOMIC DNA]</scope>
    <source>
        <strain evidence="3 4">318-1</strain>
    </source>
</reference>
<keyword evidence="4" id="KW-1185">Reference proteome</keyword>